<comment type="similarity">
    <text evidence="1">Belongs to the sigma-70 factor family. ECF subfamily.</text>
</comment>
<dbReference type="InterPro" id="IPR000792">
    <property type="entry name" value="Tscrpt_reg_LuxR_C"/>
</dbReference>
<dbReference type="InterPro" id="IPR039425">
    <property type="entry name" value="RNA_pol_sigma-70-like"/>
</dbReference>
<dbReference type="SUPFAM" id="SSF88659">
    <property type="entry name" value="Sigma3 and sigma4 domains of RNA polymerase sigma factors"/>
    <property type="match status" value="1"/>
</dbReference>
<keyword evidence="4" id="KW-0804">Transcription</keyword>
<evidence type="ECO:0000313" key="6">
    <source>
        <dbReference type="EMBL" id="VDC33948.1"/>
    </source>
</evidence>
<dbReference type="InterPro" id="IPR007627">
    <property type="entry name" value="RNA_pol_sigma70_r2"/>
</dbReference>
<organism evidence="6 7">
    <name type="scientific">Pseudogemmobacter humi</name>
    <dbReference type="NCBI Taxonomy" id="2483812"/>
    <lineage>
        <taxon>Bacteria</taxon>
        <taxon>Pseudomonadati</taxon>
        <taxon>Pseudomonadota</taxon>
        <taxon>Alphaproteobacteria</taxon>
        <taxon>Rhodobacterales</taxon>
        <taxon>Paracoccaceae</taxon>
        <taxon>Pseudogemmobacter</taxon>
    </lineage>
</organism>
<dbReference type="AlphaFoldDB" id="A0A3P5XQQ5"/>
<dbReference type="SMART" id="SM00421">
    <property type="entry name" value="HTH_LUXR"/>
    <property type="match status" value="1"/>
</dbReference>
<dbReference type="InterPro" id="IPR014284">
    <property type="entry name" value="RNA_pol_sigma-70_dom"/>
</dbReference>
<accession>A0A3P5XQQ5</accession>
<dbReference type="Pfam" id="PF08281">
    <property type="entry name" value="Sigma70_r4_2"/>
    <property type="match status" value="1"/>
</dbReference>
<reference evidence="6 7" key="1">
    <citation type="submission" date="2018-11" db="EMBL/GenBank/DDBJ databases">
        <authorList>
            <person name="Criscuolo A."/>
        </authorList>
    </citation>
    <scope>NUCLEOTIDE SEQUENCE [LARGE SCALE GENOMIC DNA]</scope>
    <source>
        <strain evidence="6">ACIP111625</strain>
    </source>
</reference>
<evidence type="ECO:0000256" key="4">
    <source>
        <dbReference type="ARBA" id="ARBA00023163"/>
    </source>
</evidence>
<dbReference type="Gene3D" id="1.10.1740.10">
    <property type="match status" value="1"/>
</dbReference>
<dbReference type="PANTHER" id="PTHR43133:SF63">
    <property type="entry name" value="RNA POLYMERASE SIGMA FACTOR FECI-RELATED"/>
    <property type="match status" value="1"/>
</dbReference>
<dbReference type="GO" id="GO:0006352">
    <property type="term" value="P:DNA-templated transcription initiation"/>
    <property type="evidence" value="ECO:0007669"/>
    <property type="project" value="InterPro"/>
</dbReference>
<dbReference type="Gene3D" id="1.10.10.10">
    <property type="entry name" value="Winged helix-like DNA-binding domain superfamily/Winged helix DNA-binding domain"/>
    <property type="match status" value="1"/>
</dbReference>
<gene>
    <name evidence="6" type="primary">fecI_2</name>
    <name evidence="6" type="ORF">XINFAN_04149</name>
</gene>
<evidence type="ECO:0000256" key="3">
    <source>
        <dbReference type="ARBA" id="ARBA00023082"/>
    </source>
</evidence>
<keyword evidence="7" id="KW-1185">Reference proteome</keyword>
<dbReference type="EMBL" id="UXAW01000138">
    <property type="protein sequence ID" value="VDC33948.1"/>
    <property type="molecule type" value="Genomic_DNA"/>
</dbReference>
<evidence type="ECO:0000256" key="2">
    <source>
        <dbReference type="ARBA" id="ARBA00023015"/>
    </source>
</evidence>
<evidence type="ECO:0000313" key="7">
    <source>
        <dbReference type="Proteomes" id="UP000277498"/>
    </source>
</evidence>
<dbReference type="OrthoDB" id="9803470at2"/>
<dbReference type="CDD" id="cd06171">
    <property type="entry name" value="Sigma70_r4"/>
    <property type="match status" value="1"/>
</dbReference>
<evidence type="ECO:0000259" key="5">
    <source>
        <dbReference type="SMART" id="SM00421"/>
    </source>
</evidence>
<dbReference type="InterPro" id="IPR013324">
    <property type="entry name" value="RNA_pol_sigma_r3/r4-like"/>
</dbReference>
<dbReference type="InterPro" id="IPR013325">
    <property type="entry name" value="RNA_pol_sigma_r2"/>
</dbReference>
<dbReference type="RefSeq" id="WP_124088809.1">
    <property type="nucleotide sequence ID" value="NZ_UXAW01000138.1"/>
</dbReference>
<dbReference type="PANTHER" id="PTHR43133">
    <property type="entry name" value="RNA POLYMERASE ECF-TYPE SIGMA FACTO"/>
    <property type="match status" value="1"/>
</dbReference>
<dbReference type="InterPro" id="IPR013249">
    <property type="entry name" value="RNA_pol_sigma70_r4_t2"/>
</dbReference>
<dbReference type="NCBIfam" id="TIGR02937">
    <property type="entry name" value="sigma70-ECF"/>
    <property type="match status" value="1"/>
</dbReference>
<sequence>MTRNRAEEIDVLFRSERAWMERRAARIAGPADAPDIVQNVFARLWNSACEQVALTPAWLGAALRNAAIDQYRSEKRCRSLAQRIVPEQYVVPIPDSEQIVLARDQLRYLERTLHALPERQRHVFLLNRAHGCSYDEIAAALGISYSTVEREIARALRSCRAALGDDATPEG</sequence>
<keyword evidence="3" id="KW-0731">Sigma factor</keyword>
<name>A0A3P5XQQ5_9RHOB</name>
<dbReference type="GO" id="GO:0016987">
    <property type="term" value="F:sigma factor activity"/>
    <property type="evidence" value="ECO:0007669"/>
    <property type="project" value="UniProtKB-KW"/>
</dbReference>
<feature type="domain" description="HTH luxR-type" evidence="5">
    <location>
        <begin position="113"/>
        <end position="167"/>
    </location>
</feature>
<dbReference type="Proteomes" id="UP000277498">
    <property type="component" value="Unassembled WGS sequence"/>
</dbReference>
<evidence type="ECO:0000256" key="1">
    <source>
        <dbReference type="ARBA" id="ARBA00010641"/>
    </source>
</evidence>
<proteinExistence type="inferred from homology"/>
<dbReference type="InterPro" id="IPR036388">
    <property type="entry name" value="WH-like_DNA-bd_sf"/>
</dbReference>
<dbReference type="GO" id="GO:0003677">
    <property type="term" value="F:DNA binding"/>
    <property type="evidence" value="ECO:0007669"/>
    <property type="project" value="InterPro"/>
</dbReference>
<dbReference type="Pfam" id="PF04542">
    <property type="entry name" value="Sigma70_r2"/>
    <property type="match status" value="1"/>
</dbReference>
<protein>
    <submittedName>
        <fullName evidence="6">Putative RNA polymerase sigma factor FecI</fullName>
    </submittedName>
</protein>
<keyword evidence="2" id="KW-0805">Transcription regulation</keyword>
<dbReference type="SUPFAM" id="SSF88946">
    <property type="entry name" value="Sigma2 domain of RNA polymerase sigma factors"/>
    <property type="match status" value="1"/>
</dbReference>